<name>A0A7W4UC27_9CELL</name>
<accession>A0A7W4UC27</accession>
<proteinExistence type="predicted"/>
<dbReference type="EMBL" id="JACHVX010000001">
    <property type="protein sequence ID" value="MBB2921317.1"/>
    <property type="molecule type" value="Genomic_DNA"/>
</dbReference>
<dbReference type="Proteomes" id="UP000518206">
    <property type="component" value="Unassembled WGS sequence"/>
</dbReference>
<reference evidence="2 3" key="2">
    <citation type="submission" date="2020-08" db="EMBL/GenBank/DDBJ databases">
        <authorList>
            <person name="Partida-Martinez L."/>
            <person name="Huntemann M."/>
            <person name="Clum A."/>
            <person name="Wang J."/>
            <person name="Palaniappan K."/>
            <person name="Ritter S."/>
            <person name="Chen I.-M."/>
            <person name="Stamatis D."/>
            <person name="Reddy T."/>
            <person name="O'Malley R."/>
            <person name="Daum C."/>
            <person name="Shapiro N."/>
            <person name="Ivanova N."/>
            <person name="Kyrpides N."/>
            <person name="Woyke T."/>
        </authorList>
    </citation>
    <scope>NUCLEOTIDE SEQUENCE [LARGE SCALE GENOMIC DNA]</scope>
    <source>
        <strain evidence="2 3">RAS26</strain>
    </source>
</reference>
<feature type="compositionally biased region" description="Basic and acidic residues" evidence="1">
    <location>
        <begin position="8"/>
        <end position="20"/>
    </location>
</feature>
<evidence type="ECO:0000313" key="3">
    <source>
        <dbReference type="Proteomes" id="UP000518206"/>
    </source>
</evidence>
<organism evidence="2 3">
    <name type="scientific">Cellulomonas cellasea</name>
    <dbReference type="NCBI Taxonomy" id="43670"/>
    <lineage>
        <taxon>Bacteria</taxon>
        <taxon>Bacillati</taxon>
        <taxon>Actinomycetota</taxon>
        <taxon>Actinomycetes</taxon>
        <taxon>Micrococcales</taxon>
        <taxon>Cellulomonadaceae</taxon>
        <taxon>Cellulomonas</taxon>
    </lineage>
</organism>
<reference evidence="2 3" key="1">
    <citation type="submission" date="2020-08" db="EMBL/GenBank/DDBJ databases">
        <title>The Agave Microbiome: Exploring the role of microbial communities in plant adaptations to desert environments.</title>
        <authorList>
            <person name="Partida-Martinez L.P."/>
        </authorList>
    </citation>
    <scope>NUCLEOTIDE SEQUENCE [LARGE SCALE GENOMIC DNA]</scope>
    <source>
        <strain evidence="2 3">RAS26</strain>
    </source>
</reference>
<protein>
    <submittedName>
        <fullName evidence="2">Uncharacterized protein</fullName>
    </submittedName>
</protein>
<evidence type="ECO:0000256" key="1">
    <source>
        <dbReference type="SAM" id="MobiDB-lite"/>
    </source>
</evidence>
<feature type="region of interest" description="Disordered" evidence="1">
    <location>
        <begin position="1"/>
        <end position="46"/>
    </location>
</feature>
<gene>
    <name evidence="2" type="ORF">FHR80_000211</name>
</gene>
<dbReference type="AlphaFoldDB" id="A0A7W4UC27"/>
<dbReference type="RefSeq" id="WP_183294355.1">
    <property type="nucleotide sequence ID" value="NZ_JACHVX010000001.1"/>
</dbReference>
<sequence>MSKKPDRRKSFADVVREVREQPTVSEPESGGVTDPEGTRWRPSTSSISEGQAHALLKQGARVAWDPCGCGGYCGFTWFGPEEAARLSASGTPTVRNTKRRHGNISEWTADDGRVLVVAEDAVRWADLMA</sequence>
<evidence type="ECO:0000313" key="2">
    <source>
        <dbReference type="EMBL" id="MBB2921317.1"/>
    </source>
</evidence>
<comment type="caution">
    <text evidence="2">The sequence shown here is derived from an EMBL/GenBank/DDBJ whole genome shotgun (WGS) entry which is preliminary data.</text>
</comment>